<evidence type="ECO:0008006" key="5">
    <source>
        <dbReference type="Google" id="ProtNLM"/>
    </source>
</evidence>
<accession>A0A0F8YTU7</accession>
<dbReference type="Pfam" id="PF01196">
    <property type="entry name" value="Ribosomal_L17"/>
    <property type="match status" value="1"/>
</dbReference>
<evidence type="ECO:0000313" key="4">
    <source>
        <dbReference type="EMBL" id="KKK51406.1"/>
    </source>
</evidence>
<dbReference type="PANTHER" id="PTHR14413:SF16">
    <property type="entry name" value="LARGE RIBOSOMAL SUBUNIT PROTEIN BL17M"/>
    <property type="match status" value="1"/>
</dbReference>
<name>A0A0F8YTU7_9ZZZZ</name>
<evidence type="ECO:0000256" key="2">
    <source>
        <dbReference type="ARBA" id="ARBA00022980"/>
    </source>
</evidence>
<dbReference type="SUPFAM" id="SSF64263">
    <property type="entry name" value="Prokaryotic ribosomal protein L17"/>
    <property type="match status" value="1"/>
</dbReference>
<sequence>MRHKVAGRLFGRTANQRKALLRGLVGAVLEHQRIETTVAKAKETRKLVERLVTIAKRGDLHAKRNALAKLPNRTLITKLFDEIAPRFSE</sequence>
<dbReference type="InterPro" id="IPR036373">
    <property type="entry name" value="Ribosomal_bL17_sf"/>
</dbReference>
<dbReference type="Gene3D" id="3.90.1030.10">
    <property type="entry name" value="Ribosomal protein L17"/>
    <property type="match status" value="1"/>
</dbReference>
<dbReference type="PROSITE" id="PS01167">
    <property type="entry name" value="RIBOSOMAL_L17"/>
    <property type="match status" value="1"/>
</dbReference>
<dbReference type="InterPro" id="IPR000456">
    <property type="entry name" value="Ribosomal_bL17"/>
</dbReference>
<dbReference type="PANTHER" id="PTHR14413">
    <property type="entry name" value="RIBOSOMAL PROTEIN L17"/>
    <property type="match status" value="1"/>
</dbReference>
<gene>
    <name evidence="4" type="ORF">LCGC14_3115260</name>
</gene>
<keyword evidence="2" id="KW-0689">Ribosomal protein</keyword>
<organism evidence="4">
    <name type="scientific">marine sediment metagenome</name>
    <dbReference type="NCBI Taxonomy" id="412755"/>
    <lineage>
        <taxon>unclassified sequences</taxon>
        <taxon>metagenomes</taxon>
        <taxon>ecological metagenomes</taxon>
    </lineage>
</organism>
<feature type="non-terminal residue" evidence="4">
    <location>
        <position position="89"/>
    </location>
</feature>
<proteinExistence type="inferred from homology"/>
<dbReference type="NCBIfam" id="TIGR00059">
    <property type="entry name" value="L17"/>
    <property type="match status" value="1"/>
</dbReference>
<dbReference type="InterPro" id="IPR047859">
    <property type="entry name" value="Ribosomal_bL17_CS"/>
</dbReference>
<evidence type="ECO:0000256" key="1">
    <source>
        <dbReference type="ARBA" id="ARBA00008777"/>
    </source>
</evidence>
<comment type="similarity">
    <text evidence="1">Belongs to the bacterial ribosomal protein bL17 family.</text>
</comment>
<dbReference type="GO" id="GO:0003735">
    <property type="term" value="F:structural constituent of ribosome"/>
    <property type="evidence" value="ECO:0007669"/>
    <property type="project" value="InterPro"/>
</dbReference>
<dbReference type="AlphaFoldDB" id="A0A0F8YTU7"/>
<comment type="caution">
    <text evidence="4">The sequence shown here is derived from an EMBL/GenBank/DDBJ whole genome shotgun (WGS) entry which is preliminary data.</text>
</comment>
<reference evidence="4" key="1">
    <citation type="journal article" date="2015" name="Nature">
        <title>Complex archaea that bridge the gap between prokaryotes and eukaryotes.</title>
        <authorList>
            <person name="Spang A."/>
            <person name="Saw J.H."/>
            <person name="Jorgensen S.L."/>
            <person name="Zaremba-Niedzwiedzka K."/>
            <person name="Martijn J."/>
            <person name="Lind A.E."/>
            <person name="van Eijk R."/>
            <person name="Schleper C."/>
            <person name="Guy L."/>
            <person name="Ettema T.J."/>
        </authorList>
    </citation>
    <scope>NUCLEOTIDE SEQUENCE</scope>
</reference>
<evidence type="ECO:0000256" key="3">
    <source>
        <dbReference type="ARBA" id="ARBA00023274"/>
    </source>
</evidence>
<dbReference type="GO" id="GO:0022625">
    <property type="term" value="C:cytosolic large ribosomal subunit"/>
    <property type="evidence" value="ECO:0007669"/>
    <property type="project" value="TreeGrafter"/>
</dbReference>
<dbReference type="EMBL" id="LAZR01067522">
    <property type="protein sequence ID" value="KKK51406.1"/>
    <property type="molecule type" value="Genomic_DNA"/>
</dbReference>
<dbReference type="GO" id="GO:0006412">
    <property type="term" value="P:translation"/>
    <property type="evidence" value="ECO:0007669"/>
    <property type="project" value="InterPro"/>
</dbReference>
<protein>
    <recommendedName>
        <fullName evidence="5">50S ribosomal protein L17</fullName>
    </recommendedName>
</protein>
<keyword evidence="3" id="KW-0687">Ribonucleoprotein</keyword>